<dbReference type="InParanoid" id="G4U1L1"/>
<dbReference type="Proteomes" id="UP000007148">
    <property type="component" value="Unassembled WGS sequence"/>
</dbReference>
<reference evidence="1 2" key="1">
    <citation type="journal article" date="2011" name="PLoS Pathog.">
        <title>Endophytic Life Strategies Decoded by Genome and Transcriptome Analyses of the Mutualistic Root Symbiont Piriformospora indica.</title>
        <authorList>
            <person name="Zuccaro A."/>
            <person name="Lahrmann U."/>
            <person name="Guldener U."/>
            <person name="Langen G."/>
            <person name="Pfiffi S."/>
            <person name="Biedenkopf D."/>
            <person name="Wong P."/>
            <person name="Samans B."/>
            <person name="Grimm C."/>
            <person name="Basiewicz M."/>
            <person name="Murat C."/>
            <person name="Martin F."/>
            <person name="Kogel K.H."/>
        </authorList>
    </citation>
    <scope>NUCLEOTIDE SEQUENCE [LARGE SCALE GENOMIC DNA]</scope>
    <source>
        <strain evidence="1 2">DSM 11827</strain>
    </source>
</reference>
<sequence length="38" mass="4410">MTSGEKERGMQVLLLNDKSVCEMMYASYGEINLEKRRV</sequence>
<proteinExistence type="predicted"/>
<accession>G4U1L1</accession>
<dbReference type="EMBL" id="CAFZ01001616">
    <property type="protein sequence ID" value="CCA77454.1"/>
    <property type="molecule type" value="Genomic_DNA"/>
</dbReference>
<keyword evidence="2" id="KW-1185">Reference proteome</keyword>
<comment type="caution">
    <text evidence="1">The sequence shown here is derived from an EMBL/GenBank/DDBJ whole genome shotgun (WGS) entry which is preliminary data.</text>
</comment>
<dbReference type="AlphaFoldDB" id="G4U1L1"/>
<protein>
    <submittedName>
        <fullName evidence="1">Uncharacterized protein</fullName>
    </submittedName>
</protein>
<name>G4U1L1_SERID</name>
<gene>
    <name evidence="1" type="ORF">PIIN_11431</name>
</gene>
<organism evidence="1 2">
    <name type="scientific">Serendipita indica (strain DSM 11827)</name>
    <name type="common">Root endophyte fungus</name>
    <name type="synonym">Piriformospora indica</name>
    <dbReference type="NCBI Taxonomy" id="1109443"/>
    <lineage>
        <taxon>Eukaryota</taxon>
        <taxon>Fungi</taxon>
        <taxon>Dikarya</taxon>
        <taxon>Basidiomycota</taxon>
        <taxon>Agaricomycotina</taxon>
        <taxon>Agaricomycetes</taxon>
        <taxon>Sebacinales</taxon>
        <taxon>Serendipitaceae</taxon>
        <taxon>Serendipita</taxon>
    </lineage>
</organism>
<evidence type="ECO:0000313" key="2">
    <source>
        <dbReference type="Proteomes" id="UP000007148"/>
    </source>
</evidence>
<dbReference type="HOGENOM" id="CLU_3335813_0_0_1"/>
<evidence type="ECO:0000313" key="1">
    <source>
        <dbReference type="EMBL" id="CCA77454.1"/>
    </source>
</evidence>